<accession>A0AAE0Q2E3</accession>
<evidence type="ECO:0000259" key="2">
    <source>
        <dbReference type="Pfam" id="PF17921"/>
    </source>
</evidence>
<dbReference type="GO" id="GO:0003676">
    <property type="term" value="F:nucleic acid binding"/>
    <property type="evidence" value="ECO:0007669"/>
    <property type="project" value="InterPro"/>
</dbReference>
<gene>
    <name evidence="3" type="ORF">QTP70_006278</name>
</gene>
<dbReference type="InterPro" id="IPR041588">
    <property type="entry name" value="Integrase_H2C2"/>
</dbReference>
<organism evidence="3 4">
    <name type="scientific">Hemibagrus guttatus</name>
    <dbReference type="NCBI Taxonomy" id="175788"/>
    <lineage>
        <taxon>Eukaryota</taxon>
        <taxon>Metazoa</taxon>
        <taxon>Chordata</taxon>
        <taxon>Craniata</taxon>
        <taxon>Vertebrata</taxon>
        <taxon>Euteleostomi</taxon>
        <taxon>Actinopterygii</taxon>
        <taxon>Neopterygii</taxon>
        <taxon>Teleostei</taxon>
        <taxon>Ostariophysi</taxon>
        <taxon>Siluriformes</taxon>
        <taxon>Bagridae</taxon>
        <taxon>Hemibagrus</taxon>
    </lineage>
</organism>
<feature type="region of interest" description="Disordered" evidence="1">
    <location>
        <begin position="1"/>
        <end position="20"/>
    </location>
</feature>
<dbReference type="InterPro" id="IPR052160">
    <property type="entry name" value="Gypsy_RT_Integrase-like"/>
</dbReference>
<protein>
    <recommendedName>
        <fullName evidence="2">Integrase zinc-binding domain-containing protein</fullName>
    </recommendedName>
</protein>
<dbReference type="AlphaFoldDB" id="A0AAE0Q2E3"/>
<dbReference type="PANTHER" id="PTHR47266">
    <property type="entry name" value="ENDONUCLEASE-RELATED"/>
    <property type="match status" value="1"/>
</dbReference>
<dbReference type="Pfam" id="PF17921">
    <property type="entry name" value="Integrase_H2C2"/>
    <property type="match status" value="1"/>
</dbReference>
<evidence type="ECO:0000313" key="4">
    <source>
        <dbReference type="Proteomes" id="UP001274896"/>
    </source>
</evidence>
<dbReference type="Proteomes" id="UP001274896">
    <property type="component" value="Unassembled WGS sequence"/>
</dbReference>
<feature type="domain" description="Integrase zinc-binding" evidence="2">
    <location>
        <begin position="175"/>
        <end position="230"/>
    </location>
</feature>
<comment type="caution">
    <text evidence="3">The sequence shown here is derived from an EMBL/GenBank/DDBJ whole genome shotgun (WGS) entry which is preliminary data.</text>
</comment>
<keyword evidence="4" id="KW-1185">Reference proteome</keyword>
<dbReference type="Gene3D" id="1.10.340.70">
    <property type="match status" value="1"/>
</dbReference>
<feature type="region of interest" description="Disordered" evidence="1">
    <location>
        <begin position="37"/>
        <end position="69"/>
    </location>
</feature>
<sequence>MNPCRPNVRSLRRSGLPNPVSLDASFTKPTCQSHIGSQWSSTVVPGGSREYHHPGLAHGPLQDSKTSRDDTGLVYSWRGPVCPRHTSLHPRAVRGCLPVPVLLGCDWSGFASAMKAPGRAKQPQRPRAQTSSCTAHELQDQDPSFLPYFLVKGGMLYYRTECRGEPCDLLIVTRTRTALLLHLAHTHLLGDHLAPHNTSGKLKDCFTWPGMHAEVQAFCRACPRCQRMTPRKPVPVSLTPLPIIGVPFEHIGIDLVGLLPKSARGHEYILVIMDYTT</sequence>
<dbReference type="EMBL" id="JAUCMX010000023">
    <property type="protein sequence ID" value="KAK3512359.1"/>
    <property type="molecule type" value="Genomic_DNA"/>
</dbReference>
<proteinExistence type="predicted"/>
<evidence type="ECO:0000256" key="1">
    <source>
        <dbReference type="SAM" id="MobiDB-lite"/>
    </source>
</evidence>
<name>A0AAE0Q2E3_9TELE</name>
<evidence type="ECO:0000313" key="3">
    <source>
        <dbReference type="EMBL" id="KAK3512359.1"/>
    </source>
</evidence>
<reference evidence="3" key="1">
    <citation type="submission" date="2023-06" db="EMBL/GenBank/DDBJ databases">
        <title>Male Hemibagrus guttatus genome.</title>
        <authorList>
            <person name="Bian C."/>
        </authorList>
    </citation>
    <scope>NUCLEOTIDE SEQUENCE</scope>
    <source>
        <strain evidence="3">Male_cb2023</strain>
        <tissue evidence="3">Muscle</tissue>
    </source>
</reference>
<dbReference type="Gene3D" id="3.30.420.10">
    <property type="entry name" value="Ribonuclease H-like superfamily/Ribonuclease H"/>
    <property type="match status" value="1"/>
</dbReference>
<dbReference type="InterPro" id="IPR036397">
    <property type="entry name" value="RNaseH_sf"/>
</dbReference>